<feature type="signal peptide" evidence="1">
    <location>
        <begin position="1"/>
        <end position="25"/>
    </location>
</feature>
<reference evidence="3" key="1">
    <citation type="journal article" date="2019" name="Int. J. Syst. Evol. Microbiol.">
        <title>The Global Catalogue of Microorganisms (GCM) 10K type strain sequencing project: providing services to taxonomists for standard genome sequencing and annotation.</title>
        <authorList>
            <consortium name="The Broad Institute Genomics Platform"/>
            <consortium name="The Broad Institute Genome Sequencing Center for Infectious Disease"/>
            <person name="Wu L."/>
            <person name="Ma J."/>
        </authorList>
    </citation>
    <scope>NUCLEOTIDE SEQUENCE [LARGE SCALE GENOMIC DNA]</scope>
    <source>
        <strain evidence="3">CGMCC 4.7241</strain>
    </source>
</reference>
<gene>
    <name evidence="2" type="ORF">ACFOUW_36090</name>
</gene>
<evidence type="ECO:0000313" key="2">
    <source>
        <dbReference type="EMBL" id="MFC3766296.1"/>
    </source>
</evidence>
<sequence>MRAGLVAVAFALGIATLAGTPAATAEPAAQTAAQAPRHGPVGWETFRNPERLAEIGTDSRTLQFSSFDRSGSNNDGFGGNYSCLRTENTNCVIAEQQGAGEIDSIWFTRDNGDVRNTGWIRIELDGQTVVDTSLQDVVDGKLGAPFTYPLVANADQSSGGVYIKVPMTYRENMRVTVQSNPFFYHVTYRTFASPEGIATFDKNDKAEDVLAKLTASGTQDPKPQQPNAQTASKDLAIAPGATATIATAKGSGAITALGFELPQLGTHPVGTEVLQKARLRATFDGVRTIDSPLGEFYGSGLGLYNVKAFTFGMDPAAKKLQAWWLMPYAKNAKIELYNGSSETITGKATTTTSADPKWANELANGSVGHFRATSQSAQATFGRDVMFLETVGRGRVVGVTQTVNGGPKSGWRLAYLEGDERVFVDGATSPALHGTGTEDFYEGGWYFNRDAFTTPTTGTPVKDRTDCVEGCTGMYRLLLAEGINFDNSMRFSIEHGQGDDEPALEASTTYWYGLPTGAQQWSDSLDVGSPASEKAHDYKASDVGKVTKLTSRYEGVDGPAEHVTLDARATSAQVSFKVGVPAANQGVTLRRTSDQAKPYQSARVAVDGVPAGTWYQPLGNADQRWLDDSFELPASLTAGKRSVTITLAPTEGSPPWSAAAYQAIAKLPVYRDRANPDMISGVRTSTGTYNQIELSWLPGRDDVYAPRYQVFASTTSGFKPAPSNLIGTTMTPGFTHHDLAPRETWYYKVRAIDRSGRVGLPSAQVVGVAGDIVRIEAERLLPPVSAEGPLTAQGNCCGVGWSGGAQLWFTPTEAGKKFVVEFEIKTAGKYEVTTQQTLARDYGINTLAIDGVTIGEPFDGYAFPDVKVSPPLSYGEHDLSAGKHTLTVTVGSKNPAAISYMAGIDYLQFQRVD</sequence>
<dbReference type="Pfam" id="PF11175">
    <property type="entry name" value="DUF2961"/>
    <property type="match status" value="1"/>
</dbReference>
<evidence type="ECO:0000313" key="3">
    <source>
        <dbReference type="Proteomes" id="UP001595699"/>
    </source>
</evidence>
<dbReference type="Proteomes" id="UP001595699">
    <property type="component" value="Unassembled WGS sequence"/>
</dbReference>
<dbReference type="RefSeq" id="WP_205117918.1">
    <property type="nucleotide sequence ID" value="NZ_JAFBCM010000001.1"/>
</dbReference>
<dbReference type="InterPro" id="IPR021345">
    <property type="entry name" value="DUF2961"/>
</dbReference>
<keyword evidence="1" id="KW-0732">Signal</keyword>
<keyword evidence="3" id="KW-1185">Reference proteome</keyword>
<proteinExistence type="predicted"/>
<feature type="chain" id="PRO_5045534360" evidence="1">
    <location>
        <begin position="26"/>
        <end position="913"/>
    </location>
</feature>
<dbReference type="InterPro" id="IPR036116">
    <property type="entry name" value="FN3_sf"/>
</dbReference>
<evidence type="ECO:0000256" key="1">
    <source>
        <dbReference type="SAM" id="SignalP"/>
    </source>
</evidence>
<dbReference type="EMBL" id="JBHRZH010000051">
    <property type="protein sequence ID" value="MFC3766296.1"/>
    <property type="molecule type" value="Genomic_DNA"/>
</dbReference>
<protein>
    <submittedName>
        <fullName evidence="2">DUF2961 domain-containing protein</fullName>
    </submittedName>
</protein>
<dbReference type="Gene3D" id="2.60.40.10">
    <property type="entry name" value="Immunoglobulins"/>
    <property type="match status" value="1"/>
</dbReference>
<dbReference type="InterPro" id="IPR013783">
    <property type="entry name" value="Ig-like_fold"/>
</dbReference>
<organism evidence="2 3">
    <name type="scientific">Tenggerimyces flavus</name>
    <dbReference type="NCBI Taxonomy" id="1708749"/>
    <lineage>
        <taxon>Bacteria</taxon>
        <taxon>Bacillati</taxon>
        <taxon>Actinomycetota</taxon>
        <taxon>Actinomycetes</taxon>
        <taxon>Propionibacteriales</taxon>
        <taxon>Nocardioidaceae</taxon>
        <taxon>Tenggerimyces</taxon>
    </lineage>
</organism>
<dbReference type="SUPFAM" id="SSF49265">
    <property type="entry name" value="Fibronectin type III"/>
    <property type="match status" value="1"/>
</dbReference>
<comment type="caution">
    <text evidence="2">The sequence shown here is derived from an EMBL/GenBank/DDBJ whole genome shotgun (WGS) entry which is preliminary data.</text>
</comment>
<accession>A0ABV7YNK3</accession>
<dbReference type="Gene3D" id="2.60.120.1390">
    <property type="match status" value="3"/>
</dbReference>
<name>A0ABV7YNK3_9ACTN</name>